<keyword evidence="14" id="KW-1185">Reference proteome</keyword>
<dbReference type="GO" id="GO:0050515">
    <property type="term" value="F:4-(cytidine 5'-diphospho)-2-C-methyl-D-erythritol kinase activity"/>
    <property type="evidence" value="ECO:0007669"/>
    <property type="project" value="UniProtKB-EC"/>
</dbReference>
<dbReference type="PANTHER" id="PTHR43527">
    <property type="entry name" value="4-DIPHOSPHOCYTIDYL-2-C-METHYL-D-ERYTHRITOL KINASE, CHLOROPLASTIC"/>
    <property type="match status" value="1"/>
</dbReference>
<comment type="function">
    <text evidence="10">Catalyzes the phosphorylation of the position 2 hydroxy group of 4-diphosphocytidyl-2C-methyl-D-erythritol.</text>
</comment>
<dbReference type="InterPro" id="IPR004424">
    <property type="entry name" value="IspE"/>
</dbReference>
<dbReference type="Proteomes" id="UP000620262">
    <property type="component" value="Unassembled WGS sequence"/>
</dbReference>
<feature type="domain" description="GHMP kinase N-terminal" evidence="11">
    <location>
        <begin position="81"/>
        <end position="156"/>
    </location>
</feature>
<dbReference type="Gene3D" id="3.30.70.890">
    <property type="entry name" value="GHMP kinase, C-terminal domain"/>
    <property type="match status" value="1"/>
</dbReference>
<comment type="similarity">
    <text evidence="1 10">Belongs to the GHMP kinase family. IspE subfamily.</text>
</comment>
<evidence type="ECO:0000256" key="5">
    <source>
        <dbReference type="ARBA" id="ARBA00022741"/>
    </source>
</evidence>
<evidence type="ECO:0000256" key="1">
    <source>
        <dbReference type="ARBA" id="ARBA00009684"/>
    </source>
</evidence>
<protein>
    <recommendedName>
        <fullName evidence="3 10">4-diphosphocytidyl-2-C-methyl-D-erythritol kinase</fullName>
        <shortName evidence="10">CMK</shortName>
        <ecNumber evidence="2 10">2.7.1.148</ecNumber>
    </recommendedName>
    <alternativeName>
        <fullName evidence="9 10">4-(cytidine-5'-diphospho)-2-C-methyl-D-erythritol kinase</fullName>
    </alternativeName>
</protein>
<keyword evidence="7 10" id="KW-0067">ATP-binding</keyword>
<dbReference type="HAMAP" id="MF_00061">
    <property type="entry name" value="IspE"/>
    <property type="match status" value="1"/>
</dbReference>
<evidence type="ECO:0000259" key="12">
    <source>
        <dbReference type="Pfam" id="PF08544"/>
    </source>
</evidence>
<dbReference type="RefSeq" id="WP_192727998.1">
    <property type="nucleotide sequence ID" value="NZ_BAAAVL010000001.1"/>
</dbReference>
<evidence type="ECO:0000256" key="10">
    <source>
        <dbReference type="HAMAP-Rule" id="MF_00061"/>
    </source>
</evidence>
<feature type="active site" evidence="10">
    <location>
        <position position="151"/>
    </location>
</feature>
<dbReference type="InterPro" id="IPR013750">
    <property type="entry name" value="GHMP_kinase_C_dom"/>
</dbReference>
<feature type="binding site" evidence="10">
    <location>
        <begin position="109"/>
        <end position="119"/>
    </location>
    <ligand>
        <name>ATP</name>
        <dbReference type="ChEBI" id="CHEBI:30616"/>
    </ligand>
</feature>
<evidence type="ECO:0000256" key="4">
    <source>
        <dbReference type="ARBA" id="ARBA00022679"/>
    </source>
</evidence>
<dbReference type="SUPFAM" id="SSF55060">
    <property type="entry name" value="GHMP Kinase, C-terminal domain"/>
    <property type="match status" value="1"/>
</dbReference>
<dbReference type="SUPFAM" id="SSF54211">
    <property type="entry name" value="Ribosomal protein S5 domain 2-like"/>
    <property type="match status" value="1"/>
</dbReference>
<comment type="pathway">
    <text evidence="10">Isoprenoid biosynthesis; isopentenyl diphosphate biosynthesis via DXP pathway; isopentenyl diphosphate from 1-deoxy-D-xylulose 5-phosphate: step 3/6.</text>
</comment>
<evidence type="ECO:0000256" key="8">
    <source>
        <dbReference type="ARBA" id="ARBA00023229"/>
    </source>
</evidence>
<dbReference type="InterPro" id="IPR006204">
    <property type="entry name" value="GHMP_kinase_N_dom"/>
</dbReference>
<evidence type="ECO:0000256" key="3">
    <source>
        <dbReference type="ARBA" id="ARBA00017473"/>
    </source>
</evidence>
<comment type="catalytic activity">
    <reaction evidence="10">
        <text>4-CDP-2-C-methyl-D-erythritol + ATP = 4-CDP-2-C-methyl-D-erythritol 2-phosphate + ADP + H(+)</text>
        <dbReference type="Rhea" id="RHEA:18437"/>
        <dbReference type="ChEBI" id="CHEBI:15378"/>
        <dbReference type="ChEBI" id="CHEBI:30616"/>
        <dbReference type="ChEBI" id="CHEBI:57823"/>
        <dbReference type="ChEBI" id="CHEBI:57919"/>
        <dbReference type="ChEBI" id="CHEBI:456216"/>
        <dbReference type="EC" id="2.7.1.148"/>
    </reaction>
</comment>
<dbReference type="EC" id="2.7.1.148" evidence="2 10"/>
<evidence type="ECO:0000256" key="7">
    <source>
        <dbReference type="ARBA" id="ARBA00022840"/>
    </source>
</evidence>
<accession>A0ABR9IL26</accession>
<evidence type="ECO:0000313" key="13">
    <source>
        <dbReference type="EMBL" id="MBE1503883.1"/>
    </source>
</evidence>
<dbReference type="InterPro" id="IPR014721">
    <property type="entry name" value="Ribsml_uS5_D2-typ_fold_subgr"/>
</dbReference>
<proteinExistence type="inferred from homology"/>
<evidence type="ECO:0000256" key="2">
    <source>
        <dbReference type="ARBA" id="ARBA00012052"/>
    </source>
</evidence>
<reference evidence="13 14" key="1">
    <citation type="submission" date="2020-10" db="EMBL/GenBank/DDBJ databases">
        <title>Sequencing the genomes of 1000 actinobacteria strains.</title>
        <authorList>
            <person name="Klenk H.-P."/>
        </authorList>
    </citation>
    <scope>NUCLEOTIDE SEQUENCE [LARGE SCALE GENOMIC DNA]</scope>
    <source>
        <strain evidence="13 14">DSM 7307</strain>
    </source>
</reference>
<evidence type="ECO:0000256" key="9">
    <source>
        <dbReference type="ARBA" id="ARBA00032554"/>
    </source>
</evidence>
<dbReference type="Pfam" id="PF08544">
    <property type="entry name" value="GHMP_kinases_C"/>
    <property type="match status" value="1"/>
</dbReference>
<dbReference type="Pfam" id="PF00288">
    <property type="entry name" value="GHMP_kinases_N"/>
    <property type="match status" value="1"/>
</dbReference>
<comment type="caution">
    <text evidence="13">The sequence shown here is derived from an EMBL/GenBank/DDBJ whole genome shotgun (WGS) entry which is preliminary data.</text>
</comment>
<dbReference type="NCBIfam" id="TIGR00154">
    <property type="entry name" value="ispE"/>
    <property type="match status" value="1"/>
</dbReference>
<sequence length="297" mass="31612">MPDMGMPLSVTGDFAVTEDACAKINLALHVTGQRPDGYHLLEMLVTFARHGDRLGFAPADADDFTLSGQFADVLADDPGTNLVLKARDLLRETAGDAPPVRIHLEKNLPVASGIGGGSADAAATLRGLMRLWGVTLPAETVAALALKLGADVPMCLKSTPLIARGIGEQIETADALPSFAMVLANPLKSVSTPEIFQRLVTKNNPPLVLKKTQHWMEAIRATRNDLEMPARELVPEIAEISNMLAAEGALFTRMSGSGATCFGIFETPVAALRAAERLHAARPDWYFQSTETFAGGA</sequence>
<name>A0ABR9IL26_RHIVS</name>
<dbReference type="InterPro" id="IPR020568">
    <property type="entry name" value="Ribosomal_Su5_D2-typ_SF"/>
</dbReference>
<dbReference type="NCBIfam" id="NF011202">
    <property type="entry name" value="PRK14608.1"/>
    <property type="match status" value="1"/>
</dbReference>
<dbReference type="PIRSF" id="PIRSF010376">
    <property type="entry name" value="IspE"/>
    <property type="match status" value="1"/>
</dbReference>
<evidence type="ECO:0000313" key="14">
    <source>
        <dbReference type="Proteomes" id="UP000620262"/>
    </source>
</evidence>
<dbReference type="InterPro" id="IPR036554">
    <property type="entry name" value="GHMP_kinase_C_sf"/>
</dbReference>
<feature type="active site" evidence="10">
    <location>
        <position position="23"/>
    </location>
</feature>
<dbReference type="EMBL" id="JADBEC010000001">
    <property type="protein sequence ID" value="MBE1503883.1"/>
    <property type="molecule type" value="Genomic_DNA"/>
</dbReference>
<organism evidence="13 14">
    <name type="scientific">Rhizobium viscosum</name>
    <name type="common">Arthrobacter viscosus</name>
    <dbReference type="NCBI Taxonomy" id="1673"/>
    <lineage>
        <taxon>Bacteria</taxon>
        <taxon>Pseudomonadati</taxon>
        <taxon>Pseudomonadota</taxon>
        <taxon>Alphaproteobacteria</taxon>
        <taxon>Hyphomicrobiales</taxon>
        <taxon>Rhizobiaceae</taxon>
        <taxon>Rhizobium/Agrobacterium group</taxon>
        <taxon>Rhizobium</taxon>
    </lineage>
</organism>
<keyword evidence="8 10" id="KW-0414">Isoprene biosynthesis</keyword>
<dbReference type="Gene3D" id="3.30.230.10">
    <property type="match status" value="1"/>
</dbReference>
<gene>
    <name evidence="10" type="primary">ispE</name>
    <name evidence="13" type="ORF">H4W29_001064</name>
</gene>
<dbReference type="PANTHER" id="PTHR43527:SF2">
    <property type="entry name" value="4-DIPHOSPHOCYTIDYL-2-C-METHYL-D-ERYTHRITOL KINASE, CHLOROPLASTIC"/>
    <property type="match status" value="1"/>
</dbReference>
<keyword evidence="5 10" id="KW-0547">Nucleotide-binding</keyword>
<keyword evidence="6 10" id="KW-0418">Kinase</keyword>
<evidence type="ECO:0000256" key="6">
    <source>
        <dbReference type="ARBA" id="ARBA00022777"/>
    </source>
</evidence>
<evidence type="ECO:0000259" key="11">
    <source>
        <dbReference type="Pfam" id="PF00288"/>
    </source>
</evidence>
<keyword evidence="4 10" id="KW-0808">Transferase</keyword>
<feature type="domain" description="GHMP kinase C-terminal" evidence="12">
    <location>
        <begin position="222"/>
        <end position="280"/>
    </location>
</feature>